<evidence type="ECO:0000313" key="2">
    <source>
        <dbReference type="Proteomes" id="UP000037784"/>
    </source>
</evidence>
<reference evidence="2" key="2">
    <citation type="submission" date="2015-08" db="EMBL/GenBank/DDBJ databases">
        <title>Draft Genome Sequence of a Heterotrophic Facultative Anaerobic Bacterium Ardenticatena maritima Strain 110S.</title>
        <authorList>
            <person name="Kawaichi S."/>
            <person name="Yoshida T."/>
            <person name="Sako Y."/>
            <person name="Nakamura R."/>
        </authorList>
    </citation>
    <scope>NUCLEOTIDE SEQUENCE [LARGE SCALE GENOMIC DNA]</scope>
    <source>
        <strain evidence="2">110S</strain>
    </source>
</reference>
<evidence type="ECO:0000313" key="1">
    <source>
        <dbReference type="EMBL" id="GAP62863.1"/>
    </source>
</evidence>
<dbReference type="InParanoid" id="A0A0M8K6L6"/>
<keyword evidence="2" id="KW-1185">Reference proteome</keyword>
<comment type="caution">
    <text evidence="1">The sequence shown here is derived from an EMBL/GenBank/DDBJ whole genome shotgun (WGS) entry which is preliminary data.</text>
</comment>
<reference evidence="1 2" key="1">
    <citation type="journal article" date="2015" name="Genome Announc.">
        <title>Draft Genome Sequence of a Heterotrophic Facultative Anaerobic Thermophilic Bacterium, Ardenticatena maritima Strain 110ST.</title>
        <authorList>
            <person name="Kawaichi S."/>
            <person name="Yoshida T."/>
            <person name="Sako Y."/>
            <person name="Nakamura R."/>
        </authorList>
    </citation>
    <scope>NUCLEOTIDE SEQUENCE [LARGE SCALE GENOMIC DNA]</scope>
    <source>
        <strain evidence="1 2">110S</strain>
    </source>
</reference>
<proteinExistence type="predicted"/>
<name>A0A0M8K6L6_9CHLR</name>
<accession>A0A0M8K6L6</accession>
<dbReference type="EMBL" id="BBZA01000088">
    <property type="protein sequence ID" value="GAP62863.1"/>
    <property type="molecule type" value="Genomic_DNA"/>
</dbReference>
<protein>
    <submittedName>
        <fullName evidence="1">Uncharacterized protein</fullName>
    </submittedName>
</protein>
<sequence length="63" mass="6679">MVLEAACVKGVENVSRENSQSTLNNISICLKKGSDFIIHPLLCVIHCRAGGMSSRSKSASDTA</sequence>
<dbReference type="AlphaFoldDB" id="A0A0M8K6L6"/>
<dbReference type="Proteomes" id="UP000037784">
    <property type="component" value="Unassembled WGS sequence"/>
</dbReference>
<organism evidence="1 2">
    <name type="scientific">Ardenticatena maritima</name>
    <dbReference type="NCBI Taxonomy" id="872965"/>
    <lineage>
        <taxon>Bacteria</taxon>
        <taxon>Bacillati</taxon>
        <taxon>Chloroflexota</taxon>
        <taxon>Ardenticatenia</taxon>
        <taxon>Ardenticatenales</taxon>
        <taxon>Ardenticatenaceae</taxon>
        <taxon>Ardenticatena</taxon>
    </lineage>
</organism>
<gene>
    <name evidence="1" type="ORF">ARMA_1286</name>
</gene>